<feature type="region of interest" description="Disordered" evidence="1">
    <location>
        <begin position="472"/>
        <end position="519"/>
    </location>
</feature>
<organism evidence="3 4">
    <name type="scientific">Trichonephila clavata</name>
    <name type="common">Joro spider</name>
    <name type="synonym">Nephila clavata</name>
    <dbReference type="NCBI Taxonomy" id="2740835"/>
    <lineage>
        <taxon>Eukaryota</taxon>
        <taxon>Metazoa</taxon>
        <taxon>Ecdysozoa</taxon>
        <taxon>Arthropoda</taxon>
        <taxon>Chelicerata</taxon>
        <taxon>Arachnida</taxon>
        <taxon>Araneae</taxon>
        <taxon>Araneomorphae</taxon>
        <taxon>Entelegynae</taxon>
        <taxon>Araneoidea</taxon>
        <taxon>Nephilidae</taxon>
        <taxon>Trichonephila</taxon>
    </lineage>
</organism>
<evidence type="ECO:0000256" key="1">
    <source>
        <dbReference type="SAM" id="MobiDB-lite"/>
    </source>
</evidence>
<dbReference type="InterPro" id="IPR035504">
    <property type="entry name" value="MUM1-like_PWWP"/>
</dbReference>
<feature type="region of interest" description="Disordered" evidence="1">
    <location>
        <begin position="197"/>
        <end position="219"/>
    </location>
</feature>
<feature type="compositionally biased region" description="Polar residues" evidence="1">
    <location>
        <begin position="158"/>
        <end position="177"/>
    </location>
</feature>
<evidence type="ECO:0000313" key="4">
    <source>
        <dbReference type="Proteomes" id="UP000887116"/>
    </source>
</evidence>
<evidence type="ECO:0000259" key="2">
    <source>
        <dbReference type="Pfam" id="PF20884"/>
    </source>
</evidence>
<feature type="compositionally biased region" description="Basic and acidic residues" evidence="1">
    <location>
        <begin position="197"/>
        <end position="212"/>
    </location>
</feature>
<dbReference type="EMBL" id="BMAO01037613">
    <property type="protein sequence ID" value="GFR18966.1"/>
    <property type="molecule type" value="Genomic_DNA"/>
</dbReference>
<protein>
    <recommendedName>
        <fullName evidence="2">MUM1-like PWWP domain-containing protein</fullName>
    </recommendedName>
</protein>
<dbReference type="Proteomes" id="UP000887116">
    <property type="component" value="Unassembled WGS sequence"/>
</dbReference>
<name>A0A8X6JUA1_TRICU</name>
<evidence type="ECO:0000313" key="3">
    <source>
        <dbReference type="EMBL" id="GFR18966.1"/>
    </source>
</evidence>
<feature type="domain" description="MUM1-like PWWP" evidence="2">
    <location>
        <begin position="40"/>
        <end position="94"/>
    </location>
</feature>
<gene>
    <name evidence="3" type="primary">AVEN_157492_1</name>
    <name evidence="3" type="ORF">TNCT_667231</name>
</gene>
<feature type="compositionally biased region" description="Polar residues" evidence="1">
    <location>
        <begin position="352"/>
        <end position="363"/>
    </location>
</feature>
<comment type="caution">
    <text evidence="3">The sequence shown here is derived from an EMBL/GenBank/DDBJ whole genome shotgun (WGS) entry which is preliminary data.</text>
</comment>
<feature type="compositionally biased region" description="Low complexity" evidence="1">
    <location>
        <begin position="476"/>
        <end position="487"/>
    </location>
</feature>
<sequence>MDDISASKNCNSDANSDSSEDLPVISPQSFDIGNLQKNDIVWAEYKHLYWPAVVRHVNKKNRKVSVLYCDSPLKTFKLPFRKIHSFNDMEFRKKVQDQEKSPQIYCKHLKVVSMAAAFSHRRAMGKCDDPVSFFDTSKPYFAFQNTDFASMDEIGSHSIQESENEGNNISSVQSGSKISKLENDESCSVEINSEISEKFEDSDSTESSDRENPVPTNSHDLLLDDCSNDCDEKTANAIVSCIKSGCLDQYLLDIHRGKIKSRNHDIFNQAKEVRNKDVLQDCSSTIEIATEKMKDVAHYLQGLYDRRVKKKKKDFMWGEIDYIVTVWTYDAIDKALSLIQSEPSKYFIDSNSANCSSPSNEHSSFTKDHDNLNSKSAKRKSSDSNADEPKGKEVCGKSCQKKSNAKKTTEGRKNLKNMRKRNYVPTSMSLRSSKALGKTNSDVSTECEKILTLKPRTFFQMGTIHFNFPSKKALDNQNEQNNVGQENDTSNLKEPHSLPDEEPTTSCGRKIKKPVRFRE</sequence>
<feature type="compositionally biased region" description="Polar residues" evidence="1">
    <location>
        <begin position="1"/>
        <end position="17"/>
    </location>
</feature>
<dbReference type="Pfam" id="PF20884">
    <property type="entry name" value="MUM1-like_PWWP"/>
    <property type="match status" value="1"/>
</dbReference>
<feature type="region of interest" description="Disordered" evidence="1">
    <location>
        <begin position="1"/>
        <end position="22"/>
    </location>
</feature>
<feature type="region of interest" description="Disordered" evidence="1">
    <location>
        <begin position="352"/>
        <end position="423"/>
    </location>
</feature>
<dbReference type="AlphaFoldDB" id="A0A8X6JUA1"/>
<feature type="region of interest" description="Disordered" evidence="1">
    <location>
        <begin position="158"/>
        <end position="185"/>
    </location>
</feature>
<dbReference type="Gene3D" id="2.30.30.140">
    <property type="match status" value="1"/>
</dbReference>
<proteinExistence type="predicted"/>
<keyword evidence="4" id="KW-1185">Reference proteome</keyword>
<accession>A0A8X6JUA1</accession>
<dbReference type="OrthoDB" id="6437456at2759"/>
<feature type="compositionally biased region" description="Basic residues" evidence="1">
    <location>
        <begin position="509"/>
        <end position="519"/>
    </location>
</feature>
<reference evidence="3" key="1">
    <citation type="submission" date="2020-07" db="EMBL/GenBank/DDBJ databases">
        <title>Multicomponent nature underlies the extraordinary mechanical properties of spider dragline silk.</title>
        <authorList>
            <person name="Kono N."/>
            <person name="Nakamura H."/>
            <person name="Mori M."/>
            <person name="Yoshida Y."/>
            <person name="Ohtoshi R."/>
            <person name="Malay A.D."/>
            <person name="Moran D.A.P."/>
            <person name="Tomita M."/>
            <person name="Numata K."/>
            <person name="Arakawa K."/>
        </authorList>
    </citation>
    <scope>NUCLEOTIDE SEQUENCE</scope>
</reference>